<feature type="domain" description="C2H2-type" evidence="5">
    <location>
        <begin position="137"/>
        <end position="159"/>
    </location>
</feature>
<dbReference type="InterPro" id="IPR036236">
    <property type="entry name" value="Znf_C2H2_sf"/>
</dbReference>
<evidence type="ECO:0000313" key="8">
    <source>
        <dbReference type="RefSeq" id="XP_004710983.1"/>
    </source>
</evidence>
<accession>A0ABM0IYQ1</accession>
<name>A0ABM0IYQ1_ECHTE</name>
<dbReference type="PROSITE" id="PS00028">
    <property type="entry name" value="ZINC_FINGER_C2H2_1"/>
    <property type="match status" value="4"/>
</dbReference>
<gene>
    <name evidence="8" type="primary">PRDM13</name>
</gene>
<dbReference type="SUPFAM" id="SSF82199">
    <property type="entry name" value="SET domain"/>
    <property type="match status" value="1"/>
</dbReference>
<keyword evidence="7" id="KW-1185">Reference proteome</keyword>
<keyword evidence="3" id="KW-0862">Zinc</keyword>
<organism evidence="7 8">
    <name type="scientific">Echinops telfairi</name>
    <name type="common">Lesser hedgehog tenrec</name>
    <dbReference type="NCBI Taxonomy" id="9371"/>
    <lineage>
        <taxon>Eukaryota</taxon>
        <taxon>Metazoa</taxon>
        <taxon>Chordata</taxon>
        <taxon>Craniata</taxon>
        <taxon>Vertebrata</taxon>
        <taxon>Euteleostomi</taxon>
        <taxon>Mammalia</taxon>
        <taxon>Eutheria</taxon>
        <taxon>Afrotheria</taxon>
        <taxon>Tenrecidae</taxon>
        <taxon>Tenrecinae</taxon>
        <taxon>Echinops</taxon>
    </lineage>
</organism>
<dbReference type="SMART" id="SM00355">
    <property type="entry name" value="ZnF_C2H2"/>
    <property type="match status" value="4"/>
</dbReference>
<dbReference type="InterPro" id="IPR044407">
    <property type="entry name" value="PRDM13_PR/SET"/>
</dbReference>
<dbReference type="InterPro" id="IPR050331">
    <property type="entry name" value="Zinc_finger"/>
</dbReference>
<evidence type="ECO:0000256" key="3">
    <source>
        <dbReference type="PROSITE-ProRule" id="PRU00042"/>
    </source>
</evidence>
<dbReference type="PROSITE" id="PS50157">
    <property type="entry name" value="ZINC_FINGER_C2H2_2"/>
    <property type="match status" value="4"/>
</dbReference>
<keyword evidence="3" id="KW-0479">Metal-binding</keyword>
<evidence type="ECO:0000256" key="4">
    <source>
        <dbReference type="SAM" id="MobiDB-lite"/>
    </source>
</evidence>
<evidence type="ECO:0000313" key="7">
    <source>
        <dbReference type="Proteomes" id="UP000694863"/>
    </source>
</evidence>
<dbReference type="GeneID" id="101650884"/>
<protein>
    <submittedName>
        <fullName evidence="8">PR domain zinc finger protein 13</fullName>
    </submittedName>
</protein>
<evidence type="ECO:0000256" key="1">
    <source>
        <dbReference type="ARBA" id="ARBA00023015"/>
    </source>
</evidence>
<evidence type="ECO:0000259" key="6">
    <source>
        <dbReference type="PROSITE" id="PS50280"/>
    </source>
</evidence>
<dbReference type="InterPro" id="IPR001214">
    <property type="entry name" value="SET_dom"/>
</dbReference>
<dbReference type="SUPFAM" id="SSF57667">
    <property type="entry name" value="beta-beta-alpha zinc fingers"/>
    <property type="match status" value="3"/>
</dbReference>
<feature type="domain" description="SET" evidence="6">
    <location>
        <begin position="1"/>
        <end position="112"/>
    </location>
</feature>
<feature type="domain" description="C2H2-type" evidence="5">
    <location>
        <begin position="394"/>
        <end position="422"/>
    </location>
</feature>
<reference evidence="8" key="1">
    <citation type="submission" date="2025-08" db="UniProtKB">
        <authorList>
            <consortium name="RefSeq"/>
        </authorList>
    </citation>
    <scope>IDENTIFICATION</scope>
</reference>
<evidence type="ECO:0000256" key="2">
    <source>
        <dbReference type="ARBA" id="ARBA00023163"/>
    </source>
</evidence>
<dbReference type="Gene3D" id="2.170.270.10">
    <property type="entry name" value="SET domain"/>
    <property type="match status" value="1"/>
</dbReference>
<dbReference type="Gene3D" id="3.30.160.60">
    <property type="entry name" value="Classic Zinc Finger"/>
    <property type="match status" value="2"/>
</dbReference>
<proteinExistence type="predicted"/>
<dbReference type="InterPro" id="IPR046341">
    <property type="entry name" value="SET_dom_sf"/>
</dbReference>
<dbReference type="InterPro" id="IPR013087">
    <property type="entry name" value="Znf_C2H2_type"/>
</dbReference>
<dbReference type="PANTHER" id="PTHR16515:SF21">
    <property type="entry name" value="PR DOMAIN ZINC FINGER PROTEIN 13"/>
    <property type="match status" value="1"/>
</dbReference>
<feature type="domain" description="C2H2-type" evidence="5">
    <location>
        <begin position="365"/>
        <end position="392"/>
    </location>
</feature>
<feature type="domain" description="C2H2-type" evidence="5">
    <location>
        <begin position="337"/>
        <end position="364"/>
    </location>
</feature>
<dbReference type="Pfam" id="PF21549">
    <property type="entry name" value="PRDM2_PR"/>
    <property type="match status" value="1"/>
</dbReference>
<dbReference type="PROSITE" id="PS50280">
    <property type="entry name" value="SET"/>
    <property type="match status" value="1"/>
</dbReference>
<feature type="region of interest" description="Disordered" evidence="4">
    <location>
        <begin position="180"/>
        <end position="254"/>
    </location>
</feature>
<keyword evidence="1" id="KW-0805">Transcription regulation</keyword>
<dbReference type="RefSeq" id="XP_004710983.1">
    <property type="nucleotide sequence ID" value="XM_004710926.1"/>
</dbReference>
<dbReference type="Proteomes" id="UP000694863">
    <property type="component" value="Unplaced"/>
</dbReference>
<keyword evidence="2" id="KW-0804">Transcription</keyword>
<dbReference type="PANTHER" id="PTHR16515">
    <property type="entry name" value="PR DOMAIN ZINC FINGER PROTEIN"/>
    <property type="match status" value="1"/>
</dbReference>
<dbReference type="Pfam" id="PF00096">
    <property type="entry name" value="zf-C2H2"/>
    <property type="match status" value="4"/>
</dbReference>
<dbReference type="CDD" id="cd19197">
    <property type="entry name" value="PR-SET_PRDM13"/>
    <property type="match status" value="1"/>
</dbReference>
<evidence type="ECO:0000259" key="5">
    <source>
        <dbReference type="PROSITE" id="PS50157"/>
    </source>
</evidence>
<keyword evidence="3" id="KW-0863">Zinc-finger</keyword>
<sequence>MHGAARAAAPSVSADCCIPAGLRLGPVPGTFKLGKYLSDRREPGPKKKVHMVRGELVDESGGSPLEWIGLIRAARNPQEQTLEAIADIPGGQIFYRALRDVQPGEELTVWYSNSLAQWFDIPTTATPTHDEKGEERYICWYCWRTFRYPNSLKAHLRFHCVLGGGGRAFLHHEHAARQGAAPDGLRLSPKPLAPDFAGTVPTDSLRAHSLVPPPPQACGPREGIKREASAAPSATSPPPGKWGPPRRGKEQAERALDMSGAARGHGHGHFLGIVGGSPVGGGGLAFYPGVRSAFKPAGVARAAAGAHADPYREEATGKPGTRLALGKLLGGGRPSGHLCLYCGKLYSRKYGLKIHMRTHTGYKPLKCKVCLRPFGDPSNLNKHIRLHAEGNTPYRCEFCGKVLVRRRDLERHVKSRHPGQSLLPKEGDGPGAEPDYPPEPRQPKSDDDDDSDVDVCFTDDQSDPEAGGGGERD</sequence>
<feature type="region of interest" description="Disordered" evidence="4">
    <location>
        <begin position="411"/>
        <end position="473"/>
    </location>
</feature>